<dbReference type="InterPro" id="IPR024607">
    <property type="entry name" value="Sulfatase_CS"/>
</dbReference>
<evidence type="ECO:0000256" key="4">
    <source>
        <dbReference type="ARBA" id="ARBA00022837"/>
    </source>
</evidence>
<keyword evidence="4" id="KW-0106">Calcium</keyword>
<dbReference type="CDD" id="cd16025">
    <property type="entry name" value="PAS_like"/>
    <property type="match status" value="1"/>
</dbReference>
<keyword evidence="3" id="KW-0378">Hydrolase</keyword>
<reference evidence="6 7" key="1">
    <citation type="submission" date="2019-02" db="EMBL/GenBank/DDBJ databases">
        <title>Polymorphobacter sp. isolated from the lake at the Tibet of China.</title>
        <authorList>
            <person name="Li A."/>
        </authorList>
    </citation>
    <scope>NUCLEOTIDE SEQUENCE [LARGE SCALE GENOMIC DNA]</scope>
    <source>
        <strain evidence="6 7">DJ1R-1</strain>
    </source>
</reference>
<dbReference type="Proteomes" id="UP000297737">
    <property type="component" value="Unassembled WGS sequence"/>
</dbReference>
<evidence type="ECO:0000259" key="5">
    <source>
        <dbReference type="Pfam" id="PF00884"/>
    </source>
</evidence>
<gene>
    <name evidence="6" type="ORF">EUV02_07490</name>
</gene>
<evidence type="ECO:0000313" key="7">
    <source>
        <dbReference type="Proteomes" id="UP000297737"/>
    </source>
</evidence>
<dbReference type="EMBL" id="SIHO01000002">
    <property type="protein sequence ID" value="TFU03035.1"/>
    <property type="molecule type" value="Genomic_DNA"/>
</dbReference>
<organism evidence="6 7">
    <name type="scientific">Glacieibacterium arshaanense</name>
    <dbReference type="NCBI Taxonomy" id="2511025"/>
    <lineage>
        <taxon>Bacteria</taxon>
        <taxon>Pseudomonadati</taxon>
        <taxon>Pseudomonadota</taxon>
        <taxon>Alphaproteobacteria</taxon>
        <taxon>Sphingomonadales</taxon>
        <taxon>Sphingosinicellaceae</taxon>
        <taxon>Glacieibacterium</taxon>
    </lineage>
</organism>
<dbReference type="AlphaFoldDB" id="A0A4Y9ELV1"/>
<dbReference type="PROSITE" id="PS51318">
    <property type="entry name" value="TAT"/>
    <property type="match status" value="1"/>
</dbReference>
<dbReference type="InterPro" id="IPR017850">
    <property type="entry name" value="Alkaline_phosphatase_core_sf"/>
</dbReference>
<proteinExistence type="inferred from homology"/>
<dbReference type="InterPro" id="IPR006311">
    <property type="entry name" value="TAT_signal"/>
</dbReference>
<dbReference type="Pfam" id="PF00884">
    <property type="entry name" value="Sulfatase"/>
    <property type="match status" value="1"/>
</dbReference>
<sequence>MTMDEPTKKTGLDRRSLLTGAAIGAVGAGAVAVGVGKLQATRAKLVTPEAVEGGPAQIGETFADSRPSYTGEAKAPAGAPNIIVVIMDDVGFADLGCYGGEIATPALDALAGSGVRYSKFRTCAMCSPTRAALLTGLNHHSAGMGWLADIDSGYPGYRGEVPTEVAMLPEVLRGAGYATFLAGKWHLLNAANTGIAGPFTNWPTSRGFDRAYWYQGHSSDYFKPGELFDGNAPVDTPQDSDYYLSDDLTTRAMTYVRTQTAVAPDKPFYLQLAFSAAHSPLQVRASDSAKYAGKYDAGWDVVRAARLERQKKLGVVPADTKLPPLSFGAKPWAELTPVEQKAFARYMEVYAATISALDANVGRLVATLEELGIRDNTMIVVMSDNGGSPEGTDDGTPNVFASAYGRPVPVAQAAAMHDIMGTDATFPHYPRGWACVSNTPFRLYKQYAHLGGVSDPLIVSWPKRVTAKGAVRTQFVHVVDLYPTVLEAAGVARPAAWQGKKLKPLEGASIVPTFANATAPTRTSQYYELGGNRAYEDGKWRLVTRHTRGSSFDSDKWELYDTSHEINELTDLAAANPDMVKAMLAKWEAAARKYQVYPLDDRALIIKLSQDKLRSARKQWDIRPPIDRLGHDASPAVCGASHVIELDIERPKGGGNGVLLAHGSHHAGYVLWIDNGRLIYETALLPFRESIVADRLLPEGRMKLRYVQKMTARPFDGSGSLFINGTQVATHTFERCLLAPGYDPFSVGSDVGNQVSAGYTGPNPFAGKIHRVLIDIDTSPIGPIDTMNFLKATGNMG</sequence>
<dbReference type="Gene3D" id="3.30.1120.10">
    <property type="match status" value="1"/>
</dbReference>
<dbReference type="OrthoDB" id="9803751at2"/>
<dbReference type="GO" id="GO:0046872">
    <property type="term" value="F:metal ion binding"/>
    <property type="evidence" value="ECO:0007669"/>
    <property type="project" value="UniProtKB-KW"/>
</dbReference>
<name>A0A4Y9ELV1_9SPHN</name>
<evidence type="ECO:0000256" key="3">
    <source>
        <dbReference type="ARBA" id="ARBA00022801"/>
    </source>
</evidence>
<dbReference type="PROSITE" id="PS00149">
    <property type="entry name" value="SULFATASE_2"/>
    <property type="match status" value="1"/>
</dbReference>
<dbReference type="SUPFAM" id="SSF53649">
    <property type="entry name" value="Alkaline phosphatase-like"/>
    <property type="match status" value="1"/>
</dbReference>
<dbReference type="GO" id="GO:0004065">
    <property type="term" value="F:arylsulfatase activity"/>
    <property type="evidence" value="ECO:0007669"/>
    <property type="project" value="TreeGrafter"/>
</dbReference>
<dbReference type="InterPro" id="IPR000917">
    <property type="entry name" value="Sulfatase_N"/>
</dbReference>
<dbReference type="Gene3D" id="3.40.720.10">
    <property type="entry name" value="Alkaline Phosphatase, subunit A"/>
    <property type="match status" value="1"/>
</dbReference>
<dbReference type="InterPro" id="IPR050738">
    <property type="entry name" value="Sulfatase"/>
</dbReference>
<accession>A0A4Y9ELV1</accession>
<evidence type="ECO:0000313" key="6">
    <source>
        <dbReference type="EMBL" id="TFU03035.1"/>
    </source>
</evidence>
<protein>
    <submittedName>
        <fullName evidence="6">Arylsulfatase</fullName>
    </submittedName>
</protein>
<keyword evidence="2" id="KW-0479">Metal-binding</keyword>
<keyword evidence="7" id="KW-1185">Reference proteome</keyword>
<dbReference type="PANTHER" id="PTHR42693">
    <property type="entry name" value="ARYLSULFATASE FAMILY MEMBER"/>
    <property type="match status" value="1"/>
</dbReference>
<dbReference type="PROSITE" id="PS00523">
    <property type="entry name" value="SULFATASE_1"/>
    <property type="match status" value="1"/>
</dbReference>
<evidence type="ECO:0000256" key="2">
    <source>
        <dbReference type="ARBA" id="ARBA00022723"/>
    </source>
</evidence>
<comment type="similarity">
    <text evidence="1">Belongs to the sulfatase family.</text>
</comment>
<dbReference type="PANTHER" id="PTHR42693:SF33">
    <property type="entry name" value="ARYLSULFATASE"/>
    <property type="match status" value="1"/>
</dbReference>
<comment type="caution">
    <text evidence="6">The sequence shown here is derived from an EMBL/GenBank/DDBJ whole genome shotgun (WGS) entry which is preliminary data.</text>
</comment>
<feature type="domain" description="Sulfatase N-terminal" evidence="5">
    <location>
        <begin position="80"/>
        <end position="491"/>
    </location>
</feature>
<evidence type="ECO:0000256" key="1">
    <source>
        <dbReference type="ARBA" id="ARBA00008779"/>
    </source>
</evidence>